<evidence type="ECO:0000259" key="1">
    <source>
        <dbReference type="Pfam" id="PF12802"/>
    </source>
</evidence>
<proteinExistence type="predicted"/>
<sequence length="152" mass="16686">MTSHDDRDTESVIGNAVAAGRALDAWLGVARPIEAATADIETALGDRHSICLSAYEIMTHLAGNRGWTPLSQVCKAIDRSQPRISRLVTQMQNEGLVDRGRVDGDGRAFQLKLTRKGRRVHFAASSTLVEVFERIHREDPVVARLLAARTTV</sequence>
<organism evidence="2 3">
    <name type="scientific">Nocardiopsis lambiniae</name>
    <dbReference type="NCBI Taxonomy" id="3075539"/>
    <lineage>
        <taxon>Bacteria</taxon>
        <taxon>Bacillati</taxon>
        <taxon>Actinomycetota</taxon>
        <taxon>Actinomycetes</taxon>
        <taxon>Streptosporangiales</taxon>
        <taxon>Nocardiopsidaceae</taxon>
        <taxon>Nocardiopsis</taxon>
    </lineage>
</organism>
<dbReference type="InterPro" id="IPR036390">
    <property type="entry name" value="WH_DNA-bd_sf"/>
</dbReference>
<name>A0ABU2MCL9_9ACTN</name>
<feature type="domain" description="HTH marR-type" evidence="1">
    <location>
        <begin position="54"/>
        <end position="108"/>
    </location>
</feature>
<evidence type="ECO:0000313" key="3">
    <source>
        <dbReference type="Proteomes" id="UP001183390"/>
    </source>
</evidence>
<dbReference type="InterPro" id="IPR000835">
    <property type="entry name" value="HTH_MarR-typ"/>
</dbReference>
<protein>
    <submittedName>
        <fullName evidence="2">MarR family winged helix-turn-helix transcriptional regulator</fullName>
    </submittedName>
</protein>
<dbReference type="EMBL" id="JAVREP010000009">
    <property type="protein sequence ID" value="MDT0329870.1"/>
    <property type="molecule type" value="Genomic_DNA"/>
</dbReference>
<accession>A0ABU2MCL9</accession>
<reference evidence="3" key="1">
    <citation type="submission" date="2023-07" db="EMBL/GenBank/DDBJ databases">
        <title>30 novel species of actinomycetes from the DSMZ collection.</title>
        <authorList>
            <person name="Nouioui I."/>
        </authorList>
    </citation>
    <scope>NUCLEOTIDE SEQUENCE [LARGE SCALE GENOMIC DNA]</scope>
    <source>
        <strain evidence="3">DSM 44743</strain>
    </source>
</reference>
<dbReference type="RefSeq" id="WP_311512474.1">
    <property type="nucleotide sequence ID" value="NZ_JAVREP010000009.1"/>
</dbReference>
<dbReference type="PANTHER" id="PTHR33164">
    <property type="entry name" value="TRANSCRIPTIONAL REGULATOR, MARR FAMILY"/>
    <property type="match status" value="1"/>
</dbReference>
<evidence type="ECO:0000313" key="2">
    <source>
        <dbReference type="EMBL" id="MDT0329870.1"/>
    </source>
</evidence>
<dbReference type="InterPro" id="IPR039422">
    <property type="entry name" value="MarR/SlyA-like"/>
</dbReference>
<dbReference type="SUPFAM" id="SSF46785">
    <property type="entry name" value="Winged helix' DNA-binding domain"/>
    <property type="match status" value="1"/>
</dbReference>
<gene>
    <name evidence="2" type="ORF">RM479_15770</name>
</gene>
<comment type="caution">
    <text evidence="2">The sequence shown here is derived from an EMBL/GenBank/DDBJ whole genome shotgun (WGS) entry which is preliminary data.</text>
</comment>
<dbReference type="InterPro" id="IPR036388">
    <property type="entry name" value="WH-like_DNA-bd_sf"/>
</dbReference>
<dbReference type="PANTHER" id="PTHR33164:SF57">
    <property type="entry name" value="MARR-FAMILY TRANSCRIPTIONAL REGULATOR"/>
    <property type="match status" value="1"/>
</dbReference>
<dbReference type="Pfam" id="PF12802">
    <property type="entry name" value="MarR_2"/>
    <property type="match status" value="1"/>
</dbReference>
<keyword evidence="3" id="KW-1185">Reference proteome</keyword>
<dbReference type="Gene3D" id="1.10.10.10">
    <property type="entry name" value="Winged helix-like DNA-binding domain superfamily/Winged helix DNA-binding domain"/>
    <property type="match status" value="1"/>
</dbReference>
<dbReference type="Proteomes" id="UP001183390">
    <property type="component" value="Unassembled WGS sequence"/>
</dbReference>